<dbReference type="Gene3D" id="1.20.1250.20">
    <property type="entry name" value="MFS general substrate transporter like domains"/>
    <property type="match status" value="1"/>
</dbReference>
<dbReference type="PANTHER" id="PTHR23514:SF13">
    <property type="entry name" value="INNER MEMBRANE PROTEIN YBJJ"/>
    <property type="match status" value="1"/>
</dbReference>
<keyword evidence="2 6" id="KW-0812">Transmembrane</keyword>
<organism evidence="8 9">
    <name type="scientific">Xylanimonas allomyrinae</name>
    <dbReference type="NCBI Taxonomy" id="2509459"/>
    <lineage>
        <taxon>Bacteria</taxon>
        <taxon>Bacillati</taxon>
        <taxon>Actinomycetota</taxon>
        <taxon>Actinomycetes</taxon>
        <taxon>Micrococcales</taxon>
        <taxon>Promicromonosporaceae</taxon>
        <taxon>Xylanimonas</taxon>
    </lineage>
</organism>
<protein>
    <submittedName>
        <fullName evidence="8">MFS transporter</fullName>
    </submittedName>
</protein>
<evidence type="ECO:0000256" key="4">
    <source>
        <dbReference type="ARBA" id="ARBA00023136"/>
    </source>
</evidence>
<dbReference type="AlphaFoldDB" id="A0A4P6EQB9"/>
<feature type="compositionally biased region" description="Low complexity" evidence="5">
    <location>
        <begin position="1"/>
        <end position="12"/>
    </location>
</feature>
<proteinExistence type="predicted"/>
<reference evidence="8 9" key="1">
    <citation type="submission" date="2019-01" db="EMBL/GenBank/DDBJ databases">
        <title>Genome sequencing of strain 2JSPR-7.</title>
        <authorList>
            <person name="Heo J."/>
            <person name="Kim S.-J."/>
            <person name="Kim J.-S."/>
            <person name="Hong S.-B."/>
            <person name="Kwon S.-W."/>
        </authorList>
    </citation>
    <scope>NUCLEOTIDE SEQUENCE [LARGE SCALE GENOMIC DNA]</scope>
    <source>
        <strain evidence="8 9">2JSPR-7</strain>
    </source>
</reference>
<dbReference type="EMBL" id="CP035495">
    <property type="protein sequence ID" value="QAY64033.1"/>
    <property type="molecule type" value="Genomic_DNA"/>
</dbReference>
<feature type="transmembrane region" description="Helical" evidence="6">
    <location>
        <begin position="141"/>
        <end position="159"/>
    </location>
</feature>
<dbReference type="InterPro" id="IPR051788">
    <property type="entry name" value="MFS_Transporter"/>
</dbReference>
<dbReference type="Proteomes" id="UP000291758">
    <property type="component" value="Chromosome"/>
</dbReference>
<feature type="transmembrane region" description="Helical" evidence="6">
    <location>
        <begin position="195"/>
        <end position="213"/>
    </location>
</feature>
<feature type="transmembrane region" description="Helical" evidence="6">
    <location>
        <begin position="225"/>
        <end position="244"/>
    </location>
</feature>
<comment type="subcellular location">
    <subcellularLocation>
        <location evidence="1">Cell membrane</location>
        <topology evidence="1">Multi-pass membrane protein</topology>
    </subcellularLocation>
</comment>
<keyword evidence="9" id="KW-1185">Reference proteome</keyword>
<evidence type="ECO:0000256" key="6">
    <source>
        <dbReference type="SAM" id="Phobius"/>
    </source>
</evidence>
<dbReference type="InterPro" id="IPR020846">
    <property type="entry name" value="MFS_dom"/>
</dbReference>
<dbReference type="GO" id="GO:0022857">
    <property type="term" value="F:transmembrane transporter activity"/>
    <property type="evidence" value="ECO:0007669"/>
    <property type="project" value="InterPro"/>
</dbReference>
<feature type="domain" description="Major facilitator superfamily (MFS) profile" evidence="7">
    <location>
        <begin position="75"/>
        <end position="285"/>
    </location>
</feature>
<feature type="compositionally biased region" description="Pro residues" evidence="5">
    <location>
        <begin position="13"/>
        <end position="25"/>
    </location>
</feature>
<dbReference type="Pfam" id="PF07690">
    <property type="entry name" value="MFS_1"/>
    <property type="match status" value="1"/>
</dbReference>
<evidence type="ECO:0000256" key="5">
    <source>
        <dbReference type="SAM" id="MobiDB-lite"/>
    </source>
</evidence>
<dbReference type="OrthoDB" id="9809599at2"/>
<evidence type="ECO:0000256" key="2">
    <source>
        <dbReference type="ARBA" id="ARBA00022692"/>
    </source>
</evidence>
<evidence type="ECO:0000313" key="8">
    <source>
        <dbReference type="EMBL" id="QAY64033.1"/>
    </source>
</evidence>
<feature type="transmembrane region" description="Helical" evidence="6">
    <location>
        <begin position="77"/>
        <end position="98"/>
    </location>
</feature>
<evidence type="ECO:0000259" key="7">
    <source>
        <dbReference type="PROSITE" id="PS50850"/>
    </source>
</evidence>
<dbReference type="InterPro" id="IPR011701">
    <property type="entry name" value="MFS"/>
</dbReference>
<gene>
    <name evidence="8" type="ORF">ET495_13275</name>
</gene>
<feature type="compositionally biased region" description="Basic residues" evidence="5">
    <location>
        <begin position="48"/>
        <end position="62"/>
    </location>
</feature>
<keyword evidence="3 6" id="KW-1133">Transmembrane helix</keyword>
<evidence type="ECO:0000256" key="1">
    <source>
        <dbReference type="ARBA" id="ARBA00004651"/>
    </source>
</evidence>
<feature type="region of interest" description="Disordered" evidence="5">
    <location>
        <begin position="1"/>
        <end position="65"/>
    </location>
</feature>
<dbReference type="InterPro" id="IPR036259">
    <property type="entry name" value="MFS_trans_sf"/>
</dbReference>
<keyword evidence="4 6" id="KW-0472">Membrane</keyword>
<feature type="transmembrane region" description="Helical" evidence="6">
    <location>
        <begin position="165"/>
        <end position="183"/>
    </location>
</feature>
<accession>A0A4P6EQB9</accession>
<dbReference type="GO" id="GO:0005886">
    <property type="term" value="C:plasma membrane"/>
    <property type="evidence" value="ECO:0007669"/>
    <property type="project" value="UniProtKB-SubCell"/>
</dbReference>
<evidence type="ECO:0000313" key="9">
    <source>
        <dbReference type="Proteomes" id="UP000291758"/>
    </source>
</evidence>
<dbReference type="PANTHER" id="PTHR23514">
    <property type="entry name" value="BYPASS OF STOP CODON PROTEIN 6"/>
    <property type="match status" value="1"/>
</dbReference>
<dbReference type="KEGG" id="xyl:ET495_13275"/>
<dbReference type="PROSITE" id="PS50850">
    <property type="entry name" value="MFS"/>
    <property type="match status" value="1"/>
</dbReference>
<sequence length="285" mass="28636">MSPGTSSASRSSSPPPARCSSPPGPRSRRPRAGRSAGPSTAPPMGPRWGHRGGHRGVRRGRARSGGALRAWTEPRTLLIGLVLLAATMSEGAAANWLNLAVVDGFATREAVGAIAYGTFVVSMLTVRLLGAGLIDRFGRVAVLRVSGVSALLGLLAFGLGPSLPFAWAGIVLWGAGAAMAYPVGTAAAADDPSKAAARVSVVGSFGSIASLSAPPVLGLLADSWGVRQALLVITLAMVISLAAAGQVRPEGSGAGAVDARPHRDDPSPEPACHLPTAGERAAVAG</sequence>
<feature type="transmembrane region" description="Helical" evidence="6">
    <location>
        <begin position="110"/>
        <end position="129"/>
    </location>
</feature>
<feature type="region of interest" description="Disordered" evidence="5">
    <location>
        <begin position="249"/>
        <end position="285"/>
    </location>
</feature>
<dbReference type="SUPFAM" id="SSF103473">
    <property type="entry name" value="MFS general substrate transporter"/>
    <property type="match status" value="1"/>
</dbReference>
<evidence type="ECO:0000256" key="3">
    <source>
        <dbReference type="ARBA" id="ARBA00022989"/>
    </source>
</evidence>
<name>A0A4P6EQB9_9MICO</name>